<dbReference type="Proteomes" id="UP000055590">
    <property type="component" value="Chromosome"/>
</dbReference>
<reference evidence="3 4" key="1">
    <citation type="submission" date="2015-08" db="EMBL/GenBank/DDBJ databases">
        <authorList>
            <person name="Babu N.S."/>
            <person name="Beckwith C.J."/>
            <person name="Beseler K.G."/>
            <person name="Brison A."/>
            <person name="Carone J.V."/>
            <person name="Caskin T.P."/>
            <person name="Diamond M."/>
            <person name="Durham M.E."/>
            <person name="Foxe J.M."/>
            <person name="Go M."/>
            <person name="Henderson B.A."/>
            <person name="Jones I.B."/>
            <person name="McGettigan J.A."/>
            <person name="Micheletti S.J."/>
            <person name="Nasrallah M.E."/>
            <person name="Ortiz D."/>
            <person name="Piller C.R."/>
            <person name="Privatt S.R."/>
            <person name="Schneider S.L."/>
            <person name="Sharp S."/>
            <person name="Smith T.C."/>
            <person name="Stanton J.D."/>
            <person name="Ullery H.E."/>
            <person name="Wilson R.J."/>
            <person name="Serrano M.G."/>
            <person name="Buck G."/>
            <person name="Lee V."/>
            <person name="Wang Y."/>
            <person name="Carvalho R."/>
            <person name="Voegtly L."/>
            <person name="Shi R."/>
            <person name="Duckworth R."/>
            <person name="Johnson A."/>
            <person name="Loviza R."/>
            <person name="Walstead R."/>
            <person name="Shah Z."/>
            <person name="Kiflezghi M."/>
            <person name="Wade K."/>
            <person name="Ball S.L."/>
            <person name="Bradley K.W."/>
            <person name="Asai D.J."/>
            <person name="Bowman C.A."/>
            <person name="Russell D.A."/>
            <person name="Pope W.H."/>
            <person name="Jacobs-Sera D."/>
            <person name="Hendrix R.W."/>
            <person name="Hatfull G.F."/>
        </authorList>
    </citation>
    <scope>NUCLEOTIDE SEQUENCE [LARGE SCALE GENOMIC DNA]</scope>
    <source>
        <strain evidence="3 4">DSM 27710</strain>
    </source>
</reference>
<dbReference type="PANTHER" id="PTHR43861">
    <property type="entry name" value="TRANS-ACONITATE 2-METHYLTRANSFERASE-RELATED"/>
    <property type="match status" value="1"/>
</dbReference>
<gene>
    <name evidence="3" type="ORF">AKJ08_3014</name>
</gene>
<dbReference type="KEGG" id="vin:AKJ08_3014"/>
<evidence type="ECO:0000313" key="3">
    <source>
        <dbReference type="EMBL" id="AKU92627.1"/>
    </source>
</evidence>
<dbReference type="AlphaFoldDB" id="A0A0K1PGJ2"/>
<dbReference type="InterPro" id="IPR041698">
    <property type="entry name" value="Methyltransf_25"/>
</dbReference>
<dbReference type="SUPFAM" id="SSF53335">
    <property type="entry name" value="S-adenosyl-L-methionine-dependent methyltransferases"/>
    <property type="match status" value="1"/>
</dbReference>
<dbReference type="EMBL" id="CP012332">
    <property type="protein sequence ID" value="AKU92627.1"/>
    <property type="molecule type" value="Genomic_DNA"/>
</dbReference>
<accession>A0A0K1PGJ2</accession>
<dbReference type="Pfam" id="PF13649">
    <property type="entry name" value="Methyltransf_25"/>
    <property type="match status" value="1"/>
</dbReference>
<keyword evidence="1" id="KW-0808">Transferase</keyword>
<sequence>MTHGSDADFWDRMYRHRKAAPWSGEPNVLLAETAADLPPGAALDVGCGEGADAIWLAKCGWTVTAVDHSNVALDCAREADSAGQVRWLQADLLDWQPPSEAYDLVSAHFLHVAPEERGGFFGRLAMAVRPGGTLLFVAHHPSDLETAIGRPPIPDLYFTAEEVAATLETDGWELLISGTRPRSASAHGGGTITVHDMVLKARRLP</sequence>
<feature type="domain" description="Methyltransferase" evidence="2">
    <location>
        <begin position="43"/>
        <end position="132"/>
    </location>
</feature>
<name>A0A0K1PGJ2_9BACT</name>
<organism evidence="3 4">
    <name type="scientific">Vulgatibacter incomptus</name>
    <dbReference type="NCBI Taxonomy" id="1391653"/>
    <lineage>
        <taxon>Bacteria</taxon>
        <taxon>Pseudomonadati</taxon>
        <taxon>Myxococcota</taxon>
        <taxon>Myxococcia</taxon>
        <taxon>Myxococcales</taxon>
        <taxon>Cystobacterineae</taxon>
        <taxon>Vulgatibacteraceae</taxon>
        <taxon>Vulgatibacter</taxon>
    </lineage>
</organism>
<dbReference type="Gene3D" id="3.40.50.150">
    <property type="entry name" value="Vaccinia Virus protein VP39"/>
    <property type="match status" value="1"/>
</dbReference>
<evidence type="ECO:0000256" key="1">
    <source>
        <dbReference type="ARBA" id="ARBA00022679"/>
    </source>
</evidence>
<dbReference type="CDD" id="cd02440">
    <property type="entry name" value="AdoMet_MTases"/>
    <property type="match status" value="1"/>
</dbReference>
<evidence type="ECO:0000313" key="4">
    <source>
        <dbReference type="Proteomes" id="UP000055590"/>
    </source>
</evidence>
<evidence type="ECO:0000259" key="2">
    <source>
        <dbReference type="Pfam" id="PF13649"/>
    </source>
</evidence>
<keyword evidence="4" id="KW-1185">Reference proteome</keyword>
<dbReference type="PATRIC" id="fig|1391653.3.peg.3140"/>
<dbReference type="RefSeq" id="WP_050727607.1">
    <property type="nucleotide sequence ID" value="NZ_CP012332.1"/>
</dbReference>
<dbReference type="STRING" id="1391653.AKJ08_3014"/>
<proteinExistence type="predicted"/>
<protein>
    <submittedName>
        <fullName evidence="3">Thioredoxin reductase</fullName>
    </submittedName>
</protein>
<dbReference type="PANTHER" id="PTHR43861:SF3">
    <property type="entry name" value="PUTATIVE (AFU_ORTHOLOGUE AFUA_2G14390)-RELATED"/>
    <property type="match status" value="1"/>
</dbReference>
<dbReference type="InterPro" id="IPR029063">
    <property type="entry name" value="SAM-dependent_MTases_sf"/>
</dbReference>
<dbReference type="GO" id="GO:0016740">
    <property type="term" value="F:transferase activity"/>
    <property type="evidence" value="ECO:0007669"/>
    <property type="project" value="UniProtKB-KW"/>
</dbReference>